<dbReference type="EMBL" id="BARV01011423">
    <property type="protein sequence ID" value="GAI07801.1"/>
    <property type="molecule type" value="Genomic_DNA"/>
</dbReference>
<reference evidence="1" key="1">
    <citation type="journal article" date="2014" name="Front. Microbiol.">
        <title>High frequency of phylogenetically diverse reductive dehalogenase-homologous genes in deep subseafloor sedimentary metagenomes.</title>
        <authorList>
            <person name="Kawai M."/>
            <person name="Futagami T."/>
            <person name="Toyoda A."/>
            <person name="Takaki Y."/>
            <person name="Nishi S."/>
            <person name="Hori S."/>
            <person name="Arai W."/>
            <person name="Tsubouchi T."/>
            <person name="Morono Y."/>
            <person name="Uchiyama I."/>
            <person name="Ito T."/>
            <person name="Fujiyama A."/>
            <person name="Inagaki F."/>
            <person name="Takami H."/>
        </authorList>
    </citation>
    <scope>NUCLEOTIDE SEQUENCE</scope>
    <source>
        <strain evidence="1">Expedition CK06-06</strain>
    </source>
</reference>
<accession>X1LPN4</accession>
<evidence type="ECO:0000313" key="1">
    <source>
        <dbReference type="EMBL" id="GAI07801.1"/>
    </source>
</evidence>
<feature type="non-terminal residue" evidence="1">
    <location>
        <position position="1"/>
    </location>
</feature>
<gene>
    <name evidence="1" type="ORF">S06H3_21679</name>
</gene>
<proteinExistence type="predicted"/>
<name>X1LPN4_9ZZZZ</name>
<comment type="caution">
    <text evidence="1">The sequence shown here is derived from an EMBL/GenBank/DDBJ whole genome shotgun (WGS) entry which is preliminary data.</text>
</comment>
<sequence length="32" mass="3696">DDDAKWVEDRLQWILPAGTTKRLLNGKTAQKK</sequence>
<dbReference type="AlphaFoldDB" id="X1LPN4"/>
<organism evidence="1">
    <name type="scientific">marine sediment metagenome</name>
    <dbReference type="NCBI Taxonomy" id="412755"/>
    <lineage>
        <taxon>unclassified sequences</taxon>
        <taxon>metagenomes</taxon>
        <taxon>ecological metagenomes</taxon>
    </lineage>
</organism>
<protein>
    <submittedName>
        <fullName evidence="1">Uncharacterized protein</fullName>
    </submittedName>
</protein>